<feature type="non-terminal residue" evidence="3">
    <location>
        <position position="401"/>
    </location>
</feature>
<dbReference type="EMBL" id="CATQJA010002657">
    <property type="protein sequence ID" value="CAJ0579494.1"/>
    <property type="molecule type" value="Genomic_DNA"/>
</dbReference>
<gene>
    <name evidence="3" type="ORF">MSPICULIGERA_LOCUS17710</name>
</gene>
<feature type="region of interest" description="Disordered" evidence="2">
    <location>
        <begin position="1"/>
        <end position="97"/>
    </location>
</feature>
<keyword evidence="1" id="KW-0175">Coiled coil</keyword>
<feature type="compositionally biased region" description="Basic and acidic residues" evidence="2">
    <location>
        <begin position="42"/>
        <end position="53"/>
    </location>
</feature>
<dbReference type="Proteomes" id="UP001177023">
    <property type="component" value="Unassembled WGS sequence"/>
</dbReference>
<sequence>MSSFLKGLFGKKDKHRNHYEDKENDDDLDRTAQRQQFNGRRGAPDRRSARWDDLSPLNRSRHTEFDYGPAPVSAMSRAHDRHSQRERRGRRHEEARVSMQARLLSSDDEEPYPTPEKMAQLIKTNRRLEERLVEYKTRLRQKNTNEAVLTEKIQSLEHQVRNLKKENRRLEQEGQLGQYRNLPMNVSHQPHPLIYGGRLRDENTPSTSALESITGESMTSQSDYPVSLAHSHPFHDAVNRQTRISNFPTSPMGHAEPHFAQPPYAPTGAMLGNAFTNINGNNTPMFTPTTHDHGHNITLGNEETPERNLFSEETDEMKLFRLTPSHRAKSLETAPPGFEQPRDGQGTGAHDLSNVAPNEILDDGYSTASTSKTVVPAELPQTPRRRRSLSTGNLTPLAPTM</sequence>
<evidence type="ECO:0000313" key="3">
    <source>
        <dbReference type="EMBL" id="CAJ0579494.1"/>
    </source>
</evidence>
<name>A0AA36D4H2_9BILA</name>
<keyword evidence="4" id="KW-1185">Reference proteome</keyword>
<reference evidence="3" key="1">
    <citation type="submission" date="2023-06" db="EMBL/GenBank/DDBJ databases">
        <authorList>
            <person name="Delattre M."/>
        </authorList>
    </citation>
    <scope>NUCLEOTIDE SEQUENCE</scope>
    <source>
        <strain evidence="3">AF72</strain>
    </source>
</reference>
<accession>A0AA36D4H2</accession>
<proteinExistence type="predicted"/>
<feature type="coiled-coil region" evidence="1">
    <location>
        <begin position="118"/>
        <end position="173"/>
    </location>
</feature>
<protein>
    <submittedName>
        <fullName evidence="3">Uncharacterized protein</fullName>
    </submittedName>
</protein>
<evidence type="ECO:0000256" key="2">
    <source>
        <dbReference type="SAM" id="MobiDB-lite"/>
    </source>
</evidence>
<organism evidence="3 4">
    <name type="scientific">Mesorhabditis spiculigera</name>
    <dbReference type="NCBI Taxonomy" id="96644"/>
    <lineage>
        <taxon>Eukaryota</taxon>
        <taxon>Metazoa</taxon>
        <taxon>Ecdysozoa</taxon>
        <taxon>Nematoda</taxon>
        <taxon>Chromadorea</taxon>
        <taxon>Rhabditida</taxon>
        <taxon>Rhabditina</taxon>
        <taxon>Rhabditomorpha</taxon>
        <taxon>Rhabditoidea</taxon>
        <taxon>Rhabditidae</taxon>
        <taxon>Mesorhabditinae</taxon>
        <taxon>Mesorhabditis</taxon>
    </lineage>
</organism>
<evidence type="ECO:0000256" key="1">
    <source>
        <dbReference type="SAM" id="Coils"/>
    </source>
</evidence>
<evidence type="ECO:0000313" key="4">
    <source>
        <dbReference type="Proteomes" id="UP001177023"/>
    </source>
</evidence>
<comment type="caution">
    <text evidence="3">The sequence shown here is derived from an EMBL/GenBank/DDBJ whole genome shotgun (WGS) entry which is preliminary data.</text>
</comment>
<dbReference type="AlphaFoldDB" id="A0AA36D4H2"/>
<feature type="region of interest" description="Disordered" evidence="2">
    <location>
        <begin position="327"/>
        <end position="401"/>
    </location>
</feature>